<dbReference type="OrthoDB" id="9994419at2759"/>
<reference evidence="3" key="1">
    <citation type="journal article" date="2012" name="Science">
        <title>The Paleozoic origin of enzymatic lignin decomposition reconstructed from 31 fungal genomes.</title>
        <authorList>
            <person name="Floudas D."/>
            <person name="Binder M."/>
            <person name="Riley R."/>
            <person name="Barry K."/>
            <person name="Blanchette R.A."/>
            <person name="Henrissat B."/>
            <person name="Martinez A.T."/>
            <person name="Otillar R."/>
            <person name="Spatafora J.W."/>
            <person name="Yadav J.S."/>
            <person name="Aerts A."/>
            <person name="Benoit I."/>
            <person name="Boyd A."/>
            <person name="Carlson A."/>
            <person name="Copeland A."/>
            <person name="Coutinho P.M."/>
            <person name="de Vries R.P."/>
            <person name="Ferreira P."/>
            <person name="Findley K."/>
            <person name="Foster B."/>
            <person name="Gaskell J."/>
            <person name="Glotzer D."/>
            <person name="Gorecki P."/>
            <person name="Heitman J."/>
            <person name="Hesse C."/>
            <person name="Hori C."/>
            <person name="Igarashi K."/>
            <person name="Jurgens J.A."/>
            <person name="Kallen N."/>
            <person name="Kersten P."/>
            <person name="Kohler A."/>
            <person name="Kuees U."/>
            <person name="Kumar T.K.A."/>
            <person name="Kuo A."/>
            <person name="LaButti K."/>
            <person name="Larrondo L.F."/>
            <person name="Lindquist E."/>
            <person name="Ling A."/>
            <person name="Lombard V."/>
            <person name="Lucas S."/>
            <person name="Lundell T."/>
            <person name="Martin R."/>
            <person name="McLaughlin D.J."/>
            <person name="Morgenstern I."/>
            <person name="Morin E."/>
            <person name="Murat C."/>
            <person name="Nagy L.G."/>
            <person name="Nolan M."/>
            <person name="Ohm R.A."/>
            <person name="Patyshakuliyeva A."/>
            <person name="Rokas A."/>
            <person name="Ruiz-Duenas F.J."/>
            <person name="Sabat G."/>
            <person name="Salamov A."/>
            <person name="Samejima M."/>
            <person name="Schmutz J."/>
            <person name="Slot J.C."/>
            <person name="St John F."/>
            <person name="Stenlid J."/>
            <person name="Sun H."/>
            <person name="Sun S."/>
            <person name="Syed K."/>
            <person name="Tsang A."/>
            <person name="Wiebenga A."/>
            <person name="Young D."/>
            <person name="Pisabarro A."/>
            <person name="Eastwood D.C."/>
            <person name="Martin F."/>
            <person name="Cullen D."/>
            <person name="Grigoriev I.V."/>
            <person name="Hibbett D.S."/>
        </authorList>
    </citation>
    <scope>NUCLEOTIDE SEQUENCE [LARGE SCALE GENOMIC DNA]</scope>
    <source>
        <strain evidence="3">HHB-11173 SS5</strain>
    </source>
</reference>
<dbReference type="InterPro" id="IPR006553">
    <property type="entry name" value="Leu-rich_rpt_Cys-con_subtyp"/>
</dbReference>
<dbReference type="Gene3D" id="3.80.10.10">
    <property type="entry name" value="Ribonuclease Inhibitor"/>
    <property type="match status" value="1"/>
</dbReference>
<dbReference type="HOGENOM" id="CLU_013668_0_0_1"/>
<dbReference type="SUPFAM" id="SSF52047">
    <property type="entry name" value="RNI-like"/>
    <property type="match status" value="1"/>
</dbReference>
<dbReference type="KEGG" id="psq:PUNSTDRAFT_107629"/>
<gene>
    <name evidence="2" type="ORF">PUNSTDRAFT_107629</name>
</gene>
<evidence type="ECO:0008006" key="4">
    <source>
        <dbReference type="Google" id="ProtNLM"/>
    </source>
</evidence>
<dbReference type="SMART" id="SM00367">
    <property type="entry name" value="LRR_CC"/>
    <property type="match status" value="3"/>
</dbReference>
<accession>R7S4M4</accession>
<proteinExistence type="predicted"/>
<dbReference type="InterPro" id="IPR001611">
    <property type="entry name" value="Leu-rich_rpt"/>
</dbReference>
<protein>
    <recommendedName>
        <fullName evidence="4">F-box domain-containing protein</fullName>
    </recommendedName>
</protein>
<name>R7S4M4_PUNST</name>
<dbReference type="InterPro" id="IPR032675">
    <property type="entry name" value="LRR_dom_sf"/>
</dbReference>
<dbReference type="AlphaFoldDB" id="R7S4M4"/>
<dbReference type="GeneID" id="18876108"/>
<feature type="region of interest" description="Disordered" evidence="1">
    <location>
        <begin position="360"/>
        <end position="380"/>
    </location>
</feature>
<sequence>MHSLVAGYPQELLSTICARVYWAGFPPLISSLDPLLGDGHDAPTHLPSSFPQAAWSESISRKTLAFLCSVSRAWYAAAKPWLWHRVEVRLPYTWLALLDVIATEDWEDLTAEGAALVVGPFIREITHAALAAKPTASSSKEEAEMLERRIFASLSLPDISIPPELLSPPASRDPSPRRLRRQSKSPTRWRFMRSLSDAVMTVIQREQPEVYVPSFQDVHPGRHVFHLNFNHFRTVGMRRSVDEGIHRRFVTDVRLEAVLKASREMPNLRVFGATEYMDGALTFPVLEELFMRGPTESDASARGRSRIAVPHTTPEDEDRDRWAQCSALEAVDLTGCVSSVFVAALTEFVNLHLRNTEQRRLSNSPFTAGGAERASPGRENRPLVTLRGIKRLGMRGTKSIPADVFSTFVLSMPHLTHLDLSCTRITPDLLSLLAKSSTVHLHTLSLERCTRLTGESIRSFLVSAPAARHIRELNLYGDGTFPSPLSAEDVREIFETAPCFTSRSLVYLDVSSAPLDAELLTKVLPPQPFLRSLGLAHIPNLELVHIRKFLEEKAADTEVLTLVGTSPELGYGRERVSVRQASLSLHTGLITPLCRPPFSLSANLPQPPTRLRVVELSIPLLSGLGGGAGSWRVIRSKGGRGWYVDTGSGWIGAASGEDGQGSGDKPMLARDLPVGHPWRVELENLANANGNVSSGVGWHARKMEVLHGHGMLGREDGLYGAVAFAYQG</sequence>
<dbReference type="OMA" id="NHAWYEA"/>
<evidence type="ECO:0000313" key="2">
    <source>
        <dbReference type="EMBL" id="EIN04809.1"/>
    </source>
</evidence>
<dbReference type="eggNOG" id="ENOG502RZR3">
    <property type="taxonomic scope" value="Eukaryota"/>
</dbReference>
<dbReference type="Proteomes" id="UP000054196">
    <property type="component" value="Unassembled WGS sequence"/>
</dbReference>
<dbReference type="Pfam" id="PF13516">
    <property type="entry name" value="LRR_6"/>
    <property type="match status" value="1"/>
</dbReference>
<dbReference type="EMBL" id="JH687552">
    <property type="protein sequence ID" value="EIN04809.1"/>
    <property type="molecule type" value="Genomic_DNA"/>
</dbReference>
<organism evidence="2 3">
    <name type="scientific">Punctularia strigosozonata (strain HHB-11173)</name>
    <name type="common">White-rot fungus</name>
    <dbReference type="NCBI Taxonomy" id="741275"/>
    <lineage>
        <taxon>Eukaryota</taxon>
        <taxon>Fungi</taxon>
        <taxon>Dikarya</taxon>
        <taxon>Basidiomycota</taxon>
        <taxon>Agaricomycotina</taxon>
        <taxon>Agaricomycetes</taxon>
        <taxon>Corticiales</taxon>
        <taxon>Punctulariaceae</taxon>
        <taxon>Punctularia</taxon>
    </lineage>
</organism>
<evidence type="ECO:0000313" key="3">
    <source>
        <dbReference type="Proteomes" id="UP000054196"/>
    </source>
</evidence>
<keyword evidence="3" id="KW-1185">Reference proteome</keyword>
<feature type="region of interest" description="Disordered" evidence="1">
    <location>
        <begin position="163"/>
        <end position="186"/>
    </location>
</feature>
<evidence type="ECO:0000256" key="1">
    <source>
        <dbReference type="SAM" id="MobiDB-lite"/>
    </source>
</evidence>
<dbReference type="RefSeq" id="XP_007387732.1">
    <property type="nucleotide sequence ID" value="XM_007387670.1"/>
</dbReference>